<reference evidence="2 3" key="3">
    <citation type="journal article" date="2013" name="Rice">
        <title>Improvement of the Oryza sativa Nipponbare reference genome using next generation sequence and optical map data.</title>
        <authorList>
            <person name="Kawahara Y."/>
            <person name="de la Bastide M."/>
            <person name="Hamilton J.P."/>
            <person name="Kanamori H."/>
            <person name="McCombie W.R."/>
            <person name="Ouyang S."/>
            <person name="Schwartz D.C."/>
            <person name="Tanaka T."/>
            <person name="Wu J."/>
            <person name="Zhou S."/>
            <person name="Childs K.L."/>
            <person name="Davidson R.M."/>
            <person name="Lin H."/>
            <person name="Quesada-Ocampo L."/>
            <person name="Vaillancourt B."/>
            <person name="Sakai H."/>
            <person name="Lee S.S."/>
            <person name="Kim J."/>
            <person name="Numa H."/>
            <person name="Itoh T."/>
            <person name="Buell C.R."/>
            <person name="Matsumoto T."/>
        </authorList>
    </citation>
    <scope>NUCLEOTIDE SEQUENCE [LARGE SCALE GENOMIC DNA]</scope>
    <source>
        <strain evidence="3">cv. Nipponbare</strain>
    </source>
</reference>
<feature type="compositionally biased region" description="Polar residues" evidence="1">
    <location>
        <begin position="42"/>
        <end position="65"/>
    </location>
</feature>
<dbReference type="PaxDb" id="39947-A0A0P0XFN3"/>
<keyword evidence="3" id="KW-1185">Reference proteome</keyword>
<dbReference type="EMBL" id="AP014964">
    <property type="protein sequence ID" value="BAT05061.1"/>
    <property type="molecule type" value="Genomic_DNA"/>
</dbReference>
<evidence type="ECO:0000256" key="1">
    <source>
        <dbReference type="SAM" id="MobiDB-lite"/>
    </source>
</evidence>
<feature type="region of interest" description="Disordered" evidence="1">
    <location>
        <begin position="30"/>
        <end position="65"/>
    </location>
</feature>
<protein>
    <submittedName>
        <fullName evidence="2">Os08g0351700 protein</fullName>
    </submittedName>
</protein>
<evidence type="ECO:0000313" key="3">
    <source>
        <dbReference type="Proteomes" id="UP000059680"/>
    </source>
</evidence>
<sequence length="93" mass="10712">NPLRSSIFKHLDQKETVAQHLRRSKWTYYYSKGHSNSKPKQHGTTNHGNSYKENNGQSTASSYYNGSSCRIKSQELSQPEGGEWLVYPKTENF</sequence>
<dbReference type="Gramene" id="Os08t0351700-01">
    <property type="protein sequence ID" value="Os08t0351700-01"/>
    <property type="gene ID" value="Os08g0351700"/>
</dbReference>
<reference evidence="2 3" key="2">
    <citation type="journal article" date="2013" name="Plant Cell Physiol.">
        <title>Rice Annotation Project Database (RAP-DB): an integrative and interactive database for rice genomics.</title>
        <authorList>
            <person name="Sakai H."/>
            <person name="Lee S.S."/>
            <person name="Tanaka T."/>
            <person name="Numa H."/>
            <person name="Kim J."/>
            <person name="Kawahara Y."/>
            <person name="Wakimoto H."/>
            <person name="Yang C.C."/>
            <person name="Iwamoto M."/>
            <person name="Abe T."/>
            <person name="Yamada Y."/>
            <person name="Muto A."/>
            <person name="Inokuchi H."/>
            <person name="Ikemura T."/>
            <person name="Matsumoto T."/>
            <person name="Sasaki T."/>
            <person name="Itoh T."/>
        </authorList>
    </citation>
    <scope>NUCLEOTIDE SEQUENCE [LARGE SCALE GENOMIC DNA]</scope>
    <source>
        <strain evidence="3">cv. Nipponbare</strain>
    </source>
</reference>
<dbReference type="Proteomes" id="UP000059680">
    <property type="component" value="Chromosome 8"/>
</dbReference>
<organism evidence="2 3">
    <name type="scientific">Oryza sativa subsp. japonica</name>
    <name type="common">Rice</name>
    <dbReference type="NCBI Taxonomy" id="39947"/>
    <lineage>
        <taxon>Eukaryota</taxon>
        <taxon>Viridiplantae</taxon>
        <taxon>Streptophyta</taxon>
        <taxon>Embryophyta</taxon>
        <taxon>Tracheophyta</taxon>
        <taxon>Spermatophyta</taxon>
        <taxon>Magnoliopsida</taxon>
        <taxon>Liliopsida</taxon>
        <taxon>Poales</taxon>
        <taxon>Poaceae</taxon>
        <taxon>BOP clade</taxon>
        <taxon>Oryzoideae</taxon>
        <taxon>Oryzeae</taxon>
        <taxon>Oryzinae</taxon>
        <taxon>Oryza</taxon>
        <taxon>Oryza sativa</taxon>
    </lineage>
</organism>
<name>A0A0P0XFN3_ORYSJ</name>
<dbReference type="InParanoid" id="A0A0P0XFN3"/>
<dbReference type="AlphaFoldDB" id="A0A0P0XFN3"/>
<accession>A0A0P0XFN3</accession>
<reference evidence="3" key="1">
    <citation type="journal article" date="2005" name="Nature">
        <title>The map-based sequence of the rice genome.</title>
        <authorList>
            <consortium name="International rice genome sequencing project (IRGSP)"/>
            <person name="Matsumoto T."/>
            <person name="Wu J."/>
            <person name="Kanamori H."/>
            <person name="Katayose Y."/>
            <person name="Fujisawa M."/>
            <person name="Namiki N."/>
            <person name="Mizuno H."/>
            <person name="Yamamoto K."/>
            <person name="Antonio B.A."/>
            <person name="Baba T."/>
            <person name="Sakata K."/>
            <person name="Nagamura Y."/>
            <person name="Aoki H."/>
            <person name="Arikawa K."/>
            <person name="Arita K."/>
            <person name="Bito T."/>
            <person name="Chiden Y."/>
            <person name="Fujitsuka N."/>
            <person name="Fukunaka R."/>
            <person name="Hamada M."/>
            <person name="Harada C."/>
            <person name="Hayashi A."/>
            <person name="Hijishita S."/>
            <person name="Honda M."/>
            <person name="Hosokawa S."/>
            <person name="Ichikawa Y."/>
            <person name="Idonuma A."/>
            <person name="Iijima M."/>
            <person name="Ikeda M."/>
            <person name="Ikeno M."/>
            <person name="Ito K."/>
            <person name="Ito S."/>
            <person name="Ito T."/>
            <person name="Ito Y."/>
            <person name="Ito Y."/>
            <person name="Iwabuchi A."/>
            <person name="Kamiya K."/>
            <person name="Karasawa W."/>
            <person name="Kurita K."/>
            <person name="Katagiri S."/>
            <person name="Kikuta A."/>
            <person name="Kobayashi H."/>
            <person name="Kobayashi N."/>
            <person name="Machita K."/>
            <person name="Maehara T."/>
            <person name="Masukawa M."/>
            <person name="Mizubayashi T."/>
            <person name="Mukai Y."/>
            <person name="Nagasaki H."/>
            <person name="Nagata Y."/>
            <person name="Naito S."/>
            <person name="Nakashima M."/>
            <person name="Nakama Y."/>
            <person name="Nakamichi Y."/>
            <person name="Nakamura M."/>
            <person name="Meguro A."/>
            <person name="Negishi M."/>
            <person name="Ohta I."/>
            <person name="Ohta T."/>
            <person name="Okamoto M."/>
            <person name="Ono N."/>
            <person name="Saji S."/>
            <person name="Sakaguchi M."/>
            <person name="Sakai K."/>
            <person name="Shibata M."/>
            <person name="Shimokawa T."/>
            <person name="Song J."/>
            <person name="Takazaki Y."/>
            <person name="Terasawa K."/>
            <person name="Tsugane M."/>
            <person name="Tsuji K."/>
            <person name="Ueda S."/>
            <person name="Waki K."/>
            <person name="Yamagata H."/>
            <person name="Yamamoto M."/>
            <person name="Yamamoto S."/>
            <person name="Yamane H."/>
            <person name="Yoshiki S."/>
            <person name="Yoshihara R."/>
            <person name="Yukawa K."/>
            <person name="Zhong H."/>
            <person name="Yano M."/>
            <person name="Yuan Q."/>
            <person name="Ouyang S."/>
            <person name="Liu J."/>
            <person name="Jones K.M."/>
            <person name="Gansberger K."/>
            <person name="Moffat K."/>
            <person name="Hill J."/>
            <person name="Bera J."/>
            <person name="Fadrosh D."/>
            <person name="Jin S."/>
            <person name="Johri S."/>
            <person name="Kim M."/>
            <person name="Overton L."/>
            <person name="Reardon M."/>
            <person name="Tsitrin T."/>
            <person name="Vuong H."/>
            <person name="Weaver B."/>
            <person name="Ciecko A."/>
            <person name="Tallon L."/>
            <person name="Jackson J."/>
            <person name="Pai G."/>
            <person name="Aken S.V."/>
            <person name="Utterback T."/>
            <person name="Reidmuller S."/>
            <person name="Feldblyum T."/>
            <person name="Hsiao J."/>
            <person name="Zismann V."/>
            <person name="Iobst S."/>
            <person name="de Vazeille A.R."/>
            <person name="Buell C.R."/>
            <person name="Ying K."/>
            <person name="Li Y."/>
            <person name="Lu T."/>
            <person name="Huang Y."/>
            <person name="Zhao Q."/>
            <person name="Feng Q."/>
            <person name="Zhang L."/>
            <person name="Zhu J."/>
            <person name="Weng Q."/>
            <person name="Mu J."/>
            <person name="Lu Y."/>
            <person name="Fan D."/>
            <person name="Liu Y."/>
            <person name="Guan J."/>
            <person name="Zhang Y."/>
            <person name="Yu S."/>
            <person name="Liu X."/>
            <person name="Zhang Y."/>
            <person name="Hong G."/>
            <person name="Han B."/>
            <person name="Choisne N."/>
            <person name="Demange N."/>
            <person name="Orjeda G."/>
            <person name="Samain S."/>
            <person name="Cattolico L."/>
            <person name="Pelletier E."/>
            <person name="Couloux A."/>
            <person name="Segurens B."/>
            <person name="Wincker P."/>
            <person name="D'Hont A."/>
            <person name="Scarpelli C."/>
            <person name="Weissenbach J."/>
            <person name="Salanoubat M."/>
            <person name="Quetier F."/>
            <person name="Yu Y."/>
            <person name="Kim H.R."/>
            <person name="Rambo T."/>
            <person name="Currie J."/>
            <person name="Collura K."/>
            <person name="Luo M."/>
            <person name="Yang T."/>
            <person name="Ammiraju J.S.S."/>
            <person name="Engler F."/>
            <person name="Soderlund C."/>
            <person name="Wing R.A."/>
            <person name="Palmer L.E."/>
            <person name="de la Bastide M."/>
            <person name="Spiegel L."/>
            <person name="Nascimento L."/>
            <person name="Zutavern T."/>
            <person name="O'Shaughnessy A."/>
            <person name="Dike S."/>
            <person name="Dedhia N."/>
            <person name="Preston R."/>
            <person name="Balija V."/>
            <person name="McCombie W.R."/>
            <person name="Chow T."/>
            <person name="Chen H."/>
            <person name="Chung M."/>
            <person name="Chen C."/>
            <person name="Shaw J."/>
            <person name="Wu H."/>
            <person name="Hsiao K."/>
            <person name="Chao Y."/>
            <person name="Chu M."/>
            <person name="Cheng C."/>
            <person name="Hour A."/>
            <person name="Lee P."/>
            <person name="Lin S."/>
            <person name="Lin Y."/>
            <person name="Liou J."/>
            <person name="Liu S."/>
            <person name="Hsing Y."/>
            <person name="Raghuvanshi S."/>
            <person name="Mohanty A."/>
            <person name="Bharti A.K."/>
            <person name="Gaur A."/>
            <person name="Gupta V."/>
            <person name="Kumar D."/>
            <person name="Ravi V."/>
            <person name="Vij S."/>
            <person name="Kapur A."/>
            <person name="Khurana P."/>
            <person name="Khurana P."/>
            <person name="Khurana J.P."/>
            <person name="Tyagi A.K."/>
            <person name="Gaikwad K."/>
            <person name="Singh A."/>
            <person name="Dalal V."/>
            <person name="Srivastava S."/>
            <person name="Dixit A."/>
            <person name="Pal A.K."/>
            <person name="Ghazi I.A."/>
            <person name="Yadav M."/>
            <person name="Pandit A."/>
            <person name="Bhargava A."/>
            <person name="Sureshbabu K."/>
            <person name="Batra K."/>
            <person name="Sharma T.R."/>
            <person name="Mohapatra T."/>
            <person name="Singh N.K."/>
            <person name="Messing J."/>
            <person name="Nelson A.B."/>
            <person name="Fuks G."/>
            <person name="Kavchok S."/>
            <person name="Keizer G."/>
            <person name="Linton E."/>
            <person name="Llaca V."/>
            <person name="Song R."/>
            <person name="Tanyolac B."/>
            <person name="Young S."/>
            <person name="Ho-Il K."/>
            <person name="Hahn J.H."/>
            <person name="Sangsakoo G."/>
            <person name="Vanavichit A."/>
            <person name="de Mattos Luiz.A.T."/>
            <person name="Zimmer P.D."/>
            <person name="Malone G."/>
            <person name="Dellagostin O."/>
            <person name="de Oliveira A.C."/>
            <person name="Bevan M."/>
            <person name="Bancroft I."/>
            <person name="Minx P."/>
            <person name="Cordum H."/>
            <person name="Wilson R."/>
            <person name="Cheng Z."/>
            <person name="Jin W."/>
            <person name="Jiang J."/>
            <person name="Leong S.A."/>
            <person name="Iwama H."/>
            <person name="Gojobori T."/>
            <person name="Itoh T."/>
            <person name="Niimura Y."/>
            <person name="Fujii Y."/>
            <person name="Habara T."/>
            <person name="Sakai H."/>
            <person name="Sato Y."/>
            <person name="Wilson G."/>
            <person name="Kumar K."/>
            <person name="McCouch S."/>
            <person name="Juretic N."/>
            <person name="Hoen D."/>
            <person name="Wright S."/>
            <person name="Bruskiewich R."/>
            <person name="Bureau T."/>
            <person name="Miyao A."/>
            <person name="Hirochika H."/>
            <person name="Nishikawa T."/>
            <person name="Kadowaki K."/>
            <person name="Sugiura M."/>
            <person name="Burr B."/>
            <person name="Sasaki T."/>
        </authorList>
    </citation>
    <scope>NUCLEOTIDE SEQUENCE [LARGE SCALE GENOMIC DNA]</scope>
    <source>
        <strain evidence="3">cv. Nipponbare</strain>
    </source>
</reference>
<proteinExistence type="predicted"/>
<evidence type="ECO:0000313" key="2">
    <source>
        <dbReference type="EMBL" id="BAT05061.1"/>
    </source>
</evidence>
<feature type="region of interest" description="Disordered" evidence="1">
    <location>
        <begin position="74"/>
        <end position="93"/>
    </location>
</feature>
<gene>
    <name evidence="2" type="ordered locus">Os08g0351700</name>
    <name evidence="2" type="ORF">OSNPB_080351700</name>
</gene>
<feature type="non-terminal residue" evidence="2">
    <location>
        <position position="93"/>
    </location>
</feature>